<dbReference type="Proteomes" id="UP001345013">
    <property type="component" value="Unassembled WGS sequence"/>
</dbReference>
<comment type="similarity">
    <text evidence="1">Belongs to the RRM CPSF6/7 family.</text>
</comment>
<dbReference type="CDD" id="cd12372">
    <property type="entry name" value="RRM_CFIm68_CFIm59"/>
    <property type="match status" value="1"/>
</dbReference>
<evidence type="ECO:0000313" key="5">
    <source>
        <dbReference type="EMBL" id="KAK5098615.1"/>
    </source>
</evidence>
<dbReference type="SUPFAM" id="SSF54928">
    <property type="entry name" value="RNA-binding domain, RBD"/>
    <property type="match status" value="1"/>
</dbReference>
<dbReference type="PROSITE" id="PS50102">
    <property type="entry name" value="RRM"/>
    <property type="match status" value="1"/>
</dbReference>
<protein>
    <recommendedName>
        <fullName evidence="4">RRM domain-containing protein</fullName>
    </recommendedName>
</protein>
<feature type="compositionally biased region" description="Low complexity" evidence="3">
    <location>
        <begin position="260"/>
        <end position="273"/>
    </location>
</feature>
<dbReference type="InterPro" id="IPR035979">
    <property type="entry name" value="RBD_domain_sf"/>
</dbReference>
<feature type="region of interest" description="Disordered" evidence="3">
    <location>
        <begin position="189"/>
        <end position="287"/>
    </location>
</feature>
<dbReference type="Gene3D" id="3.30.70.330">
    <property type="match status" value="1"/>
</dbReference>
<accession>A0ABR0KK34</accession>
<keyword evidence="2" id="KW-0694">RNA-binding</keyword>
<reference evidence="5 6" key="1">
    <citation type="submission" date="2023-08" db="EMBL/GenBank/DDBJ databases">
        <title>Black Yeasts Isolated from many extreme environments.</title>
        <authorList>
            <person name="Coleine C."/>
            <person name="Stajich J.E."/>
            <person name="Selbmann L."/>
        </authorList>
    </citation>
    <scope>NUCLEOTIDE SEQUENCE [LARGE SCALE GENOMIC DNA]</scope>
    <source>
        <strain evidence="5 6">CCFEE 5885</strain>
    </source>
</reference>
<organism evidence="5 6">
    <name type="scientific">Lithohypha guttulata</name>
    <dbReference type="NCBI Taxonomy" id="1690604"/>
    <lineage>
        <taxon>Eukaryota</taxon>
        <taxon>Fungi</taxon>
        <taxon>Dikarya</taxon>
        <taxon>Ascomycota</taxon>
        <taxon>Pezizomycotina</taxon>
        <taxon>Eurotiomycetes</taxon>
        <taxon>Chaetothyriomycetidae</taxon>
        <taxon>Chaetothyriales</taxon>
        <taxon>Trichomeriaceae</taxon>
        <taxon>Lithohypha</taxon>
    </lineage>
</organism>
<feature type="compositionally biased region" description="Gly residues" evidence="3">
    <location>
        <begin position="246"/>
        <end position="259"/>
    </location>
</feature>
<evidence type="ECO:0000256" key="1">
    <source>
        <dbReference type="ARBA" id="ARBA00006265"/>
    </source>
</evidence>
<sequence length="411" mass="45006">MADDDNFDIDIYGDGEGMDEDSKAYIKEEHDKTVKKEQTDASKAVIETKANQESEDPSTPSASVKQEDLKREESEDVKPKNLIQQGTKRKGESDERRIDAGATNALMISDLHWWTTEDDIREWASEAGAEDELRDITFSEHKVNGKSKGQAFVDFSSPQASTALKHKIERLTNGPTNARKFQVLFTNASNNPFKTLPKDAPARAKEDRANRAGSTPYSAPQQNEGGYNHNHNHNHSHSHSHRGNSGFRGRGGGYTGRGGYQNQNSHNYNQNRNFSGPMQSGGGFNNNNHNQNFQPNMSMMNNFGGAGFNQRGGGGGMRGTFNDRGGGRGAGPMNNVNAMPMMGMNMAMMGMNPMMTGMGPQAFGNAQFNPAMFGQGGVGQGMNNPMNMNMNMNMNGGPGEWAHGPKRQRQD</sequence>
<dbReference type="InterPro" id="IPR034772">
    <property type="entry name" value="CPSF6/7"/>
</dbReference>
<evidence type="ECO:0000256" key="3">
    <source>
        <dbReference type="SAM" id="MobiDB-lite"/>
    </source>
</evidence>
<keyword evidence="6" id="KW-1185">Reference proteome</keyword>
<feature type="compositionally biased region" description="Acidic residues" evidence="3">
    <location>
        <begin position="1"/>
        <end position="19"/>
    </location>
</feature>
<feature type="domain" description="RRM" evidence="4">
    <location>
        <begin position="104"/>
        <end position="188"/>
    </location>
</feature>
<feature type="compositionally biased region" description="Basic and acidic residues" evidence="3">
    <location>
        <begin position="196"/>
        <end position="210"/>
    </location>
</feature>
<feature type="region of interest" description="Disordered" evidence="3">
    <location>
        <begin position="1"/>
        <end position="95"/>
    </location>
</feature>
<dbReference type="Pfam" id="PF00076">
    <property type="entry name" value="RRM_1"/>
    <property type="match status" value="1"/>
</dbReference>
<feature type="compositionally biased region" description="Basic and acidic residues" evidence="3">
    <location>
        <begin position="65"/>
        <end position="79"/>
    </location>
</feature>
<name>A0ABR0KK34_9EURO</name>
<feature type="compositionally biased region" description="Basic and acidic residues" evidence="3">
    <location>
        <begin position="20"/>
        <end position="40"/>
    </location>
</feature>
<dbReference type="PANTHER" id="PTHR23204">
    <property type="entry name" value="CLEAVAGE AND POLYADENYLATION SPECIFIC FACTOR"/>
    <property type="match status" value="1"/>
</dbReference>
<feature type="compositionally biased region" description="Basic residues" evidence="3">
    <location>
        <begin position="230"/>
        <end position="242"/>
    </location>
</feature>
<proteinExistence type="inferred from homology"/>
<dbReference type="EMBL" id="JAVRRG010000013">
    <property type="protein sequence ID" value="KAK5098615.1"/>
    <property type="molecule type" value="Genomic_DNA"/>
</dbReference>
<comment type="caution">
    <text evidence="5">The sequence shown here is derived from an EMBL/GenBank/DDBJ whole genome shotgun (WGS) entry which is preliminary data.</text>
</comment>
<evidence type="ECO:0000256" key="2">
    <source>
        <dbReference type="PROSITE-ProRule" id="PRU00176"/>
    </source>
</evidence>
<evidence type="ECO:0000259" key="4">
    <source>
        <dbReference type="PROSITE" id="PS50102"/>
    </source>
</evidence>
<gene>
    <name evidence="5" type="ORF">LTR24_001720</name>
</gene>
<dbReference type="InterPro" id="IPR012677">
    <property type="entry name" value="Nucleotide-bd_a/b_plait_sf"/>
</dbReference>
<evidence type="ECO:0000313" key="6">
    <source>
        <dbReference type="Proteomes" id="UP001345013"/>
    </source>
</evidence>
<dbReference type="InterPro" id="IPR000504">
    <property type="entry name" value="RRM_dom"/>
</dbReference>